<organism evidence="1 2">
    <name type="scientific">Christiangramia salexigens</name>
    <dbReference type="NCBI Taxonomy" id="1913577"/>
    <lineage>
        <taxon>Bacteria</taxon>
        <taxon>Pseudomonadati</taxon>
        <taxon>Bacteroidota</taxon>
        <taxon>Flavobacteriia</taxon>
        <taxon>Flavobacteriales</taxon>
        <taxon>Flavobacteriaceae</taxon>
        <taxon>Christiangramia</taxon>
    </lineage>
</organism>
<gene>
    <name evidence="1" type="ORF">LPB144_07880</name>
</gene>
<evidence type="ECO:0000313" key="1">
    <source>
        <dbReference type="EMBL" id="APG61421.1"/>
    </source>
</evidence>
<dbReference type="InterPro" id="IPR008962">
    <property type="entry name" value="PapD-like_sf"/>
</dbReference>
<accession>A0A1L3J8I3</accession>
<dbReference type="AlphaFoldDB" id="A0A1L3J8I3"/>
<dbReference type="EMBL" id="CP018153">
    <property type="protein sequence ID" value="APG61421.1"/>
    <property type="molecule type" value="Genomic_DNA"/>
</dbReference>
<evidence type="ECO:0008006" key="3">
    <source>
        <dbReference type="Google" id="ProtNLM"/>
    </source>
</evidence>
<proteinExistence type="predicted"/>
<sequence>MYLFSISDVFSQGNLLIHPKRLNFDAKKDRVKTLNLTNTGKDSATYKISFVEIKMTPEGEIKKLDSILPGHRSASEYLRYFPKTIRLAPNESQLIKVQLLNAGQLAEGEYRSHLYLRAVPKVKPMEQQRNASRENGMGVRITPVFGYGITTIIRKGEPKLSVGLENLELESVGEDLRFLAMDMTRTGNVSSYGEIIVQHISENGKKSRIGLVKGVAVYADADLRRFKVQLKDLKNTDLTSGQLEVSYYSMGQPGRELYAQSTLEL</sequence>
<dbReference type="Proteomes" id="UP000182510">
    <property type="component" value="Chromosome"/>
</dbReference>
<protein>
    <recommendedName>
        <fullName evidence="3">Molecular chaperone</fullName>
    </recommendedName>
</protein>
<dbReference type="STRING" id="1913577.LPB144_07880"/>
<keyword evidence="2" id="KW-1185">Reference proteome</keyword>
<name>A0A1L3J8I3_9FLAO</name>
<evidence type="ECO:0000313" key="2">
    <source>
        <dbReference type="Proteomes" id="UP000182510"/>
    </source>
</evidence>
<dbReference type="Gene3D" id="2.60.40.10">
    <property type="entry name" value="Immunoglobulins"/>
    <property type="match status" value="1"/>
</dbReference>
<dbReference type="KEGG" id="grl:LPB144_07880"/>
<dbReference type="SUPFAM" id="SSF49354">
    <property type="entry name" value="PapD-like"/>
    <property type="match status" value="1"/>
</dbReference>
<reference evidence="1 2" key="1">
    <citation type="submission" date="2016-11" db="EMBL/GenBank/DDBJ databases">
        <title>Gramella sp. LPB0144 isolated from marine environment.</title>
        <authorList>
            <person name="Kim E."/>
            <person name="Yi H."/>
        </authorList>
    </citation>
    <scope>NUCLEOTIDE SEQUENCE [LARGE SCALE GENOMIC DNA]</scope>
    <source>
        <strain evidence="1 2">LPB0144</strain>
    </source>
</reference>
<dbReference type="InterPro" id="IPR013783">
    <property type="entry name" value="Ig-like_fold"/>
</dbReference>